<comment type="caution">
    <text evidence="1">The sequence shown here is derived from an EMBL/GenBank/DDBJ whole genome shotgun (WGS) entry which is preliminary data.</text>
</comment>
<protein>
    <submittedName>
        <fullName evidence="1">Putative Z3947 protein</fullName>
    </submittedName>
</protein>
<dbReference type="HOGENOM" id="CLU_992874_0_0_6"/>
<reference evidence="1" key="1">
    <citation type="submission" date="2013-07" db="EMBL/GenBank/DDBJ databases">
        <title>Sub-species coevolution in mutualistic symbiosis.</title>
        <authorList>
            <person name="Murfin K."/>
            <person name="Klassen J."/>
            <person name="Lee M."/>
            <person name="Forst S."/>
            <person name="Stock P."/>
            <person name="Goodrich-Blair H."/>
        </authorList>
    </citation>
    <scope>NUCLEOTIDE SEQUENCE [LARGE SCALE GENOMIC DNA]</scope>
    <source>
        <strain evidence="1">Feltiae Moldova</strain>
    </source>
</reference>
<dbReference type="Proteomes" id="UP000028487">
    <property type="component" value="Unassembled WGS sequence"/>
</dbReference>
<dbReference type="Pfam" id="PF19924">
    <property type="entry name" value="DUF6387"/>
    <property type="match status" value="1"/>
</dbReference>
<name>A0A077NUT3_XENBV</name>
<dbReference type="EMBL" id="CBSV010000200">
    <property type="protein sequence ID" value="CDH02650.1"/>
    <property type="molecule type" value="Genomic_DNA"/>
</dbReference>
<sequence>MKNKPDYCPEWFDLDNYDICHKFNRIAWWNAIMQRKAMIANDLKKSLSSGMSRDYAISMLKFYSNEASTIIYNNSKKGIDQLRDDSISEIGLFEYIDIHSTLRKNHPEIMNSIDKMFKVIDGYQEKEGVPVDSMGYEYAWHDYDMDEFFPSDLNITGSFYEQDINSPPYIHVDLYKNDDLIINDFTEWLKKKRKQENIGTKTEKISDNDLSKLAENKVLPYIDLYLWKIISGQKITQYQMANLLFPNEYEVNITDRLRLVTKPKAMALLESKIDLIM</sequence>
<dbReference type="RefSeq" id="WP_038221507.1">
    <property type="nucleotide sequence ID" value="NZ_CAWLWD010000027.1"/>
</dbReference>
<dbReference type="InterPro" id="IPR045664">
    <property type="entry name" value="DUF6387"/>
</dbReference>
<organism evidence="1 2">
    <name type="scientific">Xenorhabdus bovienii str. feltiae Moldova</name>
    <dbReference type="NCBI Taxonomy" id="1398200"/>
    <lineage>
        <taxon>Bacteria</taxon>
        <taxon>Pseudomonadati</taxon>
        <taxon>Pseudomonadota</taxon>
        <taxon>Gammaproteobacteria</taxon>
        <taxon>Enterobacterales</taxon>
        <taxon>Morganellaceae</taxon>
        <taxon>Xenorhabdus</taxon>
    </lineage>
</organism>
<proteinExistence type="predicted"/>
<gene>
    <name evidence="1" type="ORF">XBFM1_300002</name>
</gene>
<dbReference type="AlphaFoldDB" id="A0A077NUT3"/>
<accession>A0A077NUT3</accession>
<evidence type="ECO:0000313" key="1">
    <source>
        <dbReference type="EMBL" id="CDH02650.1"/>
    </source>
</evidence>
<evidence type="ECO:0000313" key="2">
    <source>
        <dbReference type="Proteomes" id="UP000028487"/>
    </source>
</evidence>